<dbReference type="VEuPathDB" id="FungiDB:MGYG_03268"/>
<proteinExistence type="predicted"/>
<dbReference type="GeneID" id="10031057"/>
<keyword evidence="3" id="KW-1185">Reference proteome</keyword>
<dbReference type="RefSeq" id="XP_003175747.1">
    <property type="nucleotide sequence ID" value="XM_003175699.1"/>
</dbReference>
<evidence type="ECO:0000313" key="3">
    <source>
        <dbReference type="Proteomes" id="UP000002669"/>
    </source>
</evidence>
<evidence type="ECO:0000313" key="2">
    <source>
        <dbReference type="EMBL" id="EFR00265.1"/>
    </source>
</evidence>
<dbReference type="EMBL" id="DS989823">
    <property type="protein sequence ID" value="EFR00265.1"/>
    <property type="molecule type" value="Genomic_DNA"/>
</dbReference>
<dbReference type="eggNOG" id="ENOG502RQCW">
    <property type="taxonomic scope" value="Eukaryota"/>
</dbReference>
<protein>
    <submittedName>
        <fullName evidence="2">Uncharacterized protein</fullName>
    </submittedName>
</protein>
<reference evidence="3" key="1">
    <citation type="journal article" date="2012" name="MBio">
        <title>Comparative genome analysis of Trichophyton rubrum and related dermatophytes reveals candidate genes involved in infection.</title>
        <authorList>
            <person name="Martinez D.A."/>
            <person name="Oliver B.G."/>
            <person name="Graeser Y."/>
            <person name="Goldberg J.M."/>
            <person name="Li W."/>
            <person name="Martinez-Rossi N.M."/>
            <person name="Monod M."/>
            <person name="Shelest E."/>
            <person name="Barton R.C."/>
            <person name="Birch E."/>
            <person name="Brakhage A.A."/>
            <person name="Chen Z."/>
            <person name="Gurr S.J."/>
            <person name="Heiman D."/>
            <person name="Heitman J."/>
            <person name="Kosti I."/>
            <person name="Rossi A."/>
            <person name="Saif S."/>
            <person name="Samalova M."/>
            <person name="Saunders C.W."/>
            <person name="Shea T."/>
            <person name="Summerbell R.C."/>
            <person name="Xu J."/>
            <person name="Young S."/>
            <person name="Zeng Q."/>
            <person name="Birren B.W."/>
            <person name="Cuomo C.A."/>
            <person name="White T.C."/>
        </authorList>
    </citation>
    <scope>NUCLEOTIDE SEQUENCE [LARGE SCALE GENOMIC DNA]</scope>
    <source>
        <strain evidence="3">ATCC MYA-4604 / CBS 118893</strain>
    </source>
</reference>
<name>E4UMR1_ARTGP</name>
<feature type="region of interest" description="Disordered" evidence="1">
    <location>
        <begin position="81"/>
        <end position="115"/>
    </location>
</feature>
<sequence length="278" mass="29102">MAVNDEDEDEIIQGAYATLKTAQQSFRNKRSGLTRRASSATPLKPATVVAEPALVQTARSALIPPAVDNLSDLAFERLPPAWKGKGARPGPATATTATSVPAPTPATPVGAANPSEPTGPNLAAIAAQLEALIGKFAGHQGSDDSLGQITVDNYPDIKRMLAFSRLEGKDLNSNDSLLSVGDPLLKLQALTARNVESTDVEVSRVIDKLRGLRSDLKKHVQDIQDSLASGFESVVSAVNQGFDTLAQSSIPARPVVPPALASTVTSATTACYSRGWLV</sequence>
<gene>
    <name evidence="2" type="ORF">MGYG_03268</name>
</gene>
<accession>E4UMR1</accession>
<dbReference type="Proteomes" id="UP000002669">
    <property type="component" value="Unassembled WGS sequence"/>
</dbReference>
<dbReference type="HOGENOM" id="CLU_1001051_0_0_1"/>
<evidence type="ECO:0000256" key="1">
    <source>
        <dbReference type="SAM" id="MobiDB-lite"/>
    </source>
</evidence>
<feature type="compositionally biased region" description="Low complexity" evidence="1">
    <location>
        <begin position="89"/>
        <end position="112"/>
    </location>
</feature>
<dbReference type="AlphaFoldDB" id="E4UMR1"/>
<dbReference type="InParanoid" id="E4UMR1"/>
<organism evidence="3">
    <name type="scientific">Arthroderma gypseum (strain ATCC MYA-4604 / CBS 118893)</name>
    <name type="common">Microsporum gypseum</name>
    <dbReference type="NCBI Taxonomy" id="535722"/>
    <lineage>
        <taxon>Eukaryota</taxon>
        <taxon>Fungi</taxon>
        <taxon>Dikarya</taxon>
        <taxon>Ascomycota</taxon>
        <taxon>Pezizomycotina</taxon>
        <taxon>Eurotiomycetes</taxon>
        <taxon>Eurotiomycetidae</taxon>
        <taxon>Onygenales</taxon>
        <taxon>Arthrodermataceae</taxon>
        <taxon>Nannizzia</taxon>
    </lineage>
</organism>